<dbReference type="InterPro" id="IPR014729">
    <property type="entry name" value="Rossmann-like_a/b/a_fold"/>
</dbReference>
<dbReference type="GO" id="GO:0005829">
    <property type="term" value="C:cytosol"/>
    <property type="evidence" value="ECO:0007669"/>
    <property type="project" value="TreeGrafter"/>
</dbReference>
<dbReference type="GO" id="GO:0002161">
    <property type="term" value="F:aminoacyl-tRNA deacylase activity"/>
    <property type="evidence" value="ECO:0007669"/>
    <property type="project" value="InterPro"/>
</dbReference>
<dbReference type="InterPro" id="IPR002300">
    <property type="entry name" value="aa-tRNA-synth_Ia"/>
</dbReference>
<evidence type="ECO:0000259" key="11">
    <source>
        <dbReference type="Pfam" id="PF00133"/>
    </source>
</evidence>
<dbReference type="AlphaFoldDB" id="A0A0B7MMB6"/>
<dbReference type="PANTHER" id="PTHR42765:SF1">
    <property type="entry name" value="ISOLEUCINE--TRNA LIGASE, MITOCHONDRIAL"/>
    <property type="match status" value="1"/>
</dbReference>
<dbReference type="CDD" id="cd07960">
    <property type="entry name" value="Anticodon_Ia_Ile_BEm"/>
    <property type="match status" value="1"/>
</dbReference>
<dbReference type="EC" id="6.1.1.5" evidence="10"/>
<feature type="domain" description="Zinc finger FPG/IleRS-type" evidence="12">
    <location>
        <begin position="895"/>
        <end position="923"/>
    </location>
</feature>
<keyword evidence="6 10" id="KW-0648">Protein biosynthesis</keyword>
<feature type="binding site" evidence="10">
    <location>
        <position position="921"/>
    </location>
    <ligand>
        <name>Zn(2+)</name>
        <dbReference type="ChEBI" id="CHEBI:29105"/>
    </ligand>
</feature>
<gene>
    <name evidence="10 14" type="primary">ileS</name>
    <name evidence="14" type="ORF">SSCH_470006</name>
</gene>
<evidence type="ECO:0000256" key="10">
    <source>
        <dbReference type="HAMAP-Rule" id="MF_02002"/>
    </source>
</evidence>
<dbReference type="GO" id="GO:0004822">
    <property type="term" value="F:isoleucine-tRNA ligase activity"/>
    <property type="evidence" value="ECO:0007669"/>
    <property type="project" value="UniProtKB-UniRule"/>
</dbReference>
<reference evidence="15" key="1">
    <citation type="submission" date="2015-01" db="EMBL/GenBank/DDBJ databases">
        <authorList>
            <person name="Manzoor Shahid"/>
            <person name="Zubair Saima"/>
        </authorList>
    </citation>
    <scope>NUCLEOTIDE SEQUENCE [LARGE SCALE GENOMIC DNA]</scope>
    <source>
        <strain evidence="15">Sp3</strain>
    </source>
</reference>
<comment type="function">
    <text evidence="8 10">Catalyzes the attachment of isoleucine to tRNA(Ile). As IleRS can inadvertently accommodate and process structurally similar amino acids such as valine, to avoid such errors it has two additional distinct tRNA(Ile)-dependent editing activities. One activity is designated as 'pretransfer' editing and involves the hydrolysis of activated Val-AMP. The other activity is designated 'posttransfer' editing and involves deacylation of mischarged Val-tRNA(Ile).</text>
</comment>
<dbReference type="InterPro" id="IPR023585">
    <property type="entry name" value="Ile-tRNA-ligase_type1"/>
</dbReference>
<dbReference type="EMBL" id="CDRZ01000244">
    <property type="protein sequence ID" value="CEO89378.1"/>
    <property type="molecule type" value="Genomic_DNA"/>
</dbReference>
<dbReference type="InterPro" id="IPR050081">
    <property type="entry name" value="Ile-tRNA_ligase"/>
</dbReference>
<dbReference type="InterPro" id="IPR033708">
    <property type="entry name" value="Anticodon_Ile_BEm"/>
</dbReference>
<dbReference type="HAMAP" id="MF_02002">
    <property type="entry name" value="Ile_tRNA_synth_type1"/>
    <property type="match status" value="1"/>
</dbReference>
<dbReference type="FunFam" id="3.40.50.620:FF:000152">
    <property type="entry name" value="Isoleucine--tRNA ligase"/>
    <property type="match status" value="1"/>
</dbReference>
<dbReference type="Gene3D" id="3.40.50.620">
    <property type="entry name" value="HUPs"/>
    <property type="match status" value="2"/>
</dbReference>
<dbReference type="GO" id="GO:0005524">
    <property type="term" value="F:ATP binding"/>
    <property type="evidence" value="ECO:0007669"/>
    <property type="project" value="UniProtKB-UniRule"/>
</dbReference>
<keyword evidence="5 10" id="KW-0067">ATP-binding</keyword>
<comment type="subunit">
    <text evidence="10">Monomer.</text>
</comment>
<dbReference type="CDD" id="cd00818">
    <property type="entry name" value="IleRS_core"/>
    <property type="match status" value="1"/>
</dbReference>
<evidence type="ECO:0000256" key="1">
    <source>
        <dbReference type="ARBA" id="ARBA00006887"/>
    </source>
</evidence>
<protein>
    <recommendedName>
        <fullName evidence="10">Isoleucine--tRNA ligase</fullName>
        <ecNumber evidence="10">6.1.1.5</ecNumber>
    </recommendedName>
    <alternativeName>
        <fullName evidence="10">Isoleucyl-tRNA synthetase</fullName>
        <shortName evidence="10">IleRS</shortName>
    </alternativeName>
</protein>
<keyword evidence="3 10" id="KW-0436">Ligase</keyword>
<dbReference type="OrthoDB" id="9810365at2"/>
<comment type="cofactor">
    <cofactor evidence="10">
        <name>Zn(2+)</name>
        <dbReference type="ChEBI" id="CHEBI:29105"/>
    </cofactor>
    <text evidence="10">Binds 1 zinc ion per subunit.</text>
</comment>
<feature type="binding site" evidence="10">
    <location>
        <position position="898"/>
    </location>
    <ligand>
        <name>Zn(2+)</name>
        <dbReference type="ChEBI" id="CHEBI:29105"/>
    </ligand>
</feature>
<feature type="short sequence motif" description="'HIGH' region" evidence="10">
    <location>
        <begin position="57"/>
        <end position="67"/>
    </location>
</feature>
<feature type="binding site" evidence="10">
    <location>
        <position position="600"/>
    </location>
    <ligand>
        <name>ATP</name>
        <dbReference type="ChEBI" id="CHEBI:30616"/>
    </ligand>
</feature>
<dbReference type="Pfam" id="PF00133">
    <property type="entry name" value="tRNA-synt_1"/>
    <property type="match status" value="1"/>
</dbReference>
<dbReference type="Gene3D" id="1.10.10.830">
    <property type="entry name" value="Ile-tRNA synthetase CP2 domain-like"/>
    <property type="match status" value="1"/>
</dbReference>
<dbReference type="Proteomes" id="UP000046155">
    <property type="component" value="Unassembled WGS sequence"/>
</dbReference>
<evidence type="ECO:0000313" key="15">
    <source>
        <dbReference type="Proteomes" id="UP000046155"/>
    </source>
</evidence>
<dbReference type="GO" id="GO:0008270">
    <property type="term" value="F:zinc ion binding"/>
    <property type="evidence" value="ECO:0007669"/>
    <property type="project" value="UniProtKB-UniRule"/>
</dbReference>
<dbReference type="PROSITE" id="PS00178">
    <property type="entry name" value="AA_TRNA_LIGASE_I"/>
    <property type="match status" value="1"/>
</dbReference>
<evidence type="ECO:0000259" key="12">
    <source>
        <dbReference type="Pfam" id="PF06827"/>
    </source>
</evidence>
<evidence type="ECO:0000259" key="13">
    <source>
        <dbReference type="Pfam" id="PF08264"/>
    </source>
</evidence>
<evidence type="ECO:0000256" key="8">
    <source>
        <dbReference type="ARBA" id="ARBA00025217"/>
    </source>
</evidence>
<evidence type="ECO:0000256" key="7">
    <source>
        <dbReference type="ARBA" id="ARBA00023146"/>
    </source>
</evidence>
<dbReference type="GO" id="GO:0000049">
    <property type="term" value="F:tRNA binding"/>
    <property type="evidence" value="ECO:0007669"/>
    <property type="project" value="InterPro"/>
</dbReference>
<dbReference type="PANTHER" id="PTHR42765">
    <property type="entry name" value="SOLEUCYL-TRNA SYNTHETASE"/>
    <property type="match status" value="1"/>
</dbReference>
<dbReference type="NCBIfam" id="TIGR00392">
    <property type="entry name" value="ileS"/>
    <property type="match status" value="1"/>
</dbReference>
<evidence type="ECO:0000256" key="3">
    <source>
        <dbReference type="ARBA" id="ARBA00022598"/>
    </source>
</evidence>
<dbReference type="PRINTS" id="PR00984">
    <property type="entry name" value="TRNASYNTHILE"/>
</dbReference>
<dbReference type="InterPro" id="IPR009008">
    <property type="entry name" value="Val/Leu/Ile-tRNA-synth_edit"/>
</dbReference>
<comment type="similarity">
    <text evidence="1 10">Belongs to the class-I aminoacyl-tRNA synthetase family. IleS type 1 subfamily.</text>
</comment>
<comment type="subcellular location">
    <subcellularLocation>
        <location evidence="10">Cytoplasm</location>
    </subcellularLocation>
</comment>
<dbReference type="RefSeq" id="WP_044665338.1">
    <property type="nucleotide sequence ID" value="NZ_CDRZ01000244.1"/>
</dbReference>
<keyword evidence="2 10" id="KW-0963">Cytoplasm</keyword>
<keyword evidence="10" id="KW-0479">Metal-binding</keyword>
<dbReference type="GO" id="GO:0006428">
    <property type="term" value="P:isoleucyl-tRNA aminoacylation"/>
    <property type="evidence" value="ECO:0007669"/>
    <property type="project" value="UniProtKB-UniRule"/>
</dbReference>
<feature type="binding site" evidence="10">
    <location>
        <position position="556"/>
    </location>
    <ligand>
        <name>L-isoleucyl-5'-AMP</name>
        <dbReference type="ChEBI" id="CHEBI:178002"/>
    </ligand>
</feature>
<name>A0A0B7MMB6_9FIRM</name>
<evidence type="ECO:0000256" key="2">
    <source>
        <dbReference type="ARBA" id="ARBA00022490"/>
    </source>
</evidence>
<feature type="binding site" evidence="10">
    <location>
        <position position="901"/>
    </location>
    <ligand>
        <name>Zn(2+)</name>
        <dbReference type="ChEBI" id="CHEBI:29105"/>
    </ligand>
</feature>
<evidence type="ECO:0000313" key="14">
    <source>
        <dbReference type="EMBL" id="CEO89378.1"/>
    </source>
</evidence>
<dbReference type="InterPro" id="IPR010663">
    <property type="entry name" value="Znf_FPG/IleRS"/>
</dbReference>
<evidence type="ECO:0000256" key="4">
    <source>
        <dbReference type="ARBA" id="ARBA00022741"/>
    </source>
</evidence>
<dbReference type="SUPFAM" id="SSF50677">
    <property type="entry name" value="ValRS/IleRS/LeuRS editing domain"/>
    <property type="match status" value="1"/>
</dbReference>
<feature type="domain" description="Aminoacyl-tRNA synthetase class Ia" evidence="11">
    <location>
        <begin position="27"/>
        <end position="635"/>
    </location>
</feature>
<comment type="catalytic activity">
    <reaction evidence="9 10">
        <text>tRNA(Ile) + L-isoleucine + ATP = L-isoleucyl-tRNA(Ile) + AMP + diphosphate</text>
        <dbReference type="Rhea" id="RHEA:11060"/>
        <dbReference type="Rhea" id="RHEA-COMP:9666"/>
        <dbReference type="Rhea" id="RHEA-COMP:9695"/>
        <dbReference type="ChEBI" id="CHEBI:30616"/>
        <dbReference type="ChEBI" id="CHEBI:33019"/>
        <dbReference type="ChEBI" id="CHEBI:58045"/>
        <dbReference type="ChEBI" id="CHEBI:78442"/>
        <dbReference type="ChEBI" id="CHEBI:78528"/>
        <dbReference type="ChEBI" id="CHEBI:456215"/>
        <dbReference type="EC" id="6.1.1.5"/>
    </reaction>
</comment>
<proteinExistence type="inferred from homology"/>
<feature type="binding site" evidence="10">
    <location>
        <position position="918"/>
    </location>
    <ligand>
        <name>Zn(2+)</name>
        <dbReference type="ChEBI" id="CHEBI:29105"/>
    </ligand>
</feature>
<feature type="domain" description="Methionyl/Valyl/Leucyl/Isoleucyl-tRNA synthetase anticodon-binding" evidence="13">
    <location>
        <begin position="680"/>
        <end position="835"/>
    </location>
</feature>
<keyword evidence="4 10" id="KW-0547">Nucleotide-binding</keyword>
<organism evidence="14 15">
    <name type="scientific">Syntrophaceticus schinkii</name>
    <dbReference type="NCBI Taxonomy" id="499207"/>
    <lineage>
        <taxon>Bacteria</taxon>
        <taxon>Bacillati</taxon>
        <taxon>Bacillota</taxon>
        <taxon>Clostridia</taxon>
        <taxon>Thermoanaerobacterales</taxon>
        <taxon>Thermoanaerobacterales Family III. Incertae Sedis</taxon>
        <taxon>Syntrophaceticus</taxon>
    </lineage>
</organism>
<keyword evidence="10" id="KW-0862">Zinc</keyword>
<evidence type="ECO:0000256" key="9">
    <source>
        <dbReference type="ARBA" id="ARBA00048359"/>
    </source>
</evidence>
<keyword evidence="7 10" id="KW-0030">Aminoacyl-tRNA synthetase</keyword>
<dbReference type="InterPro" id="IPR001412">
    <property type="entry name" value="aa-tRNA-synth_I_CS"/>
</dbReference>
<evidence type="ECO:0000256" key="5">
    <source>
        <dbReference type="ARBA" id="ARBA00022840"/>
    </source>
</evidence>
<keyword evidence="15" id="KW-1185">Reference proteome</keyword>
<dbReference type="InterPro" id="IPR009080">
    <property type="entry name" value="tRNAsynth_Ia_anticodon-bd"/>
</dbReference>
<dbReference type="Pfam" id="PF06827">
    <property type="entry name" value="zf-FPG_IleRS"/>
    <property type="match status" value="1"/>
</dbReference>
<evidence type="ECO:0000256" key="6">
    <source>
        <dbReference type="ARBA" id="ARBA00022917"/>
    </source>
</evidence>
<dbReference type="InterPro" id="IPR013155">
    <property type="entry name" value="M/V/L/I-tRNA-synth_anticd-bd"/>
</dbReference>
<dbReference type="Gene3D" id="3.90.740.10">
    <property type="entry name" value="Valyl/Leucyl/Isoleucyl-tRNA synthetase, editing domain"/>
    <property type="match status" value="1"/>
</dbReference>
<dbReference type="SUPFAM" id="SSF47323">
    <property type="entry name" value="Anticodon-binding domain of a subclass of class I aminoacyl-tRNA synthetases"/>
    <property type="match status" value="1"/>
</dbReference>
<dbReference type="Pfam" id="PF08264">
    <property type="entry name" value="Anticodon_1"/>
    <property type="match status" value="1"/>
</dbReference>
<feature type="short sequence motif" description="'KMSKS' region" evidence="10">
    <location>
        <begin position="597"/>
        <end position="601"/>
    </location>
</feature>
<comment type="domain">
    <text evidence="10">IleRS has two distinct active sites: one for aminoacylation and one for editing. The misactivated valine is translocated from the active site to the editing site, which sterically excludes the correctly activated isoleucine. The single editing site contains two valyl binding pockets, one specific for each substrate (Val-AMP or Val-tRNA(Ile)).</text>
</comment>
<dbReference type="SUPFAM" id="SSF52374">
    <property type="entry name" value="Nucleotidylyl transferase"/>
    <property type="match status" value="1"/>
</dbReference>
<accession>A0A0B7MMB6</accession>
<sequence length="930" mass="106314">MEYKKTLNLPHTDFPMRANLPKREPEVLGFWDEIGLYDQICKGFQGKPKYILHDGPPYANGNLHLGHVLNKVLKDIIVRYRVMAGFNAPYVPGWDTHGLPIEQQVIKTMKVDRHKMGPVKFRRLCRDYALKYVDIQRKEFQRLGVMGDWQDPYLTLKPAYEAVQIGLFGKMAEKGFIYKGLKPVYWCTDCETALAEAEVEYQEDESESIYVLFPVRDSKGVFDADENTYVLIWTTTPWTIPGNMAISVHPDFQYVLAEVDGKKLITAKELLPKVAEIKGEKNPRILGTWQGSQLEGIRCHHPFYERDSIVITGRHVTLEQGTGAVHTAPAHGTEDFEVCQKHGIPVLSLVDGKGRFLPEAGLFAGMMVFESNEHVIKELEERGKLYHQEKLFHQYPHCWRCKDPLMFRATEQWFASIDGFRKEALRAIDEVEWIPSWGRERIHNMIAERGDWCISRQRVWGVPIPIFYCEECDATIINEETILHLQKLFAEGGSDVWFERSAAELLPDGFRCPSCGGEDFRKETDTMDVWFDSGSSHMAVLEQRPELRWPADLYLEGSDQHRGWFNSSLCTSVAVRGTAPYKGVLTHGFVVDEDGRKMSKSLGNVVYPQELIDKFGADVLRLWVTSADYRNDMAVSKKIMGQLADTYRKIRNTFRFLLGNLYDFDPEKDSLPYEELSHLDQWILFRLHQLIQRVNKAYEKSEFHIVYHAISTFCVVDLSSFYLDITKDTLYCSGALDGERRGIQTVLFEAGSVLARLLAPVMPFTTEEVWGYLPGMKAMAESVHLTSLPQVNRDYLNPELERLWERLLNLRDEVAKALEAARQEKVIGPATQANVSLYPENEEALKFLQQVEDELPALFIVSGVKVHQVWEVVPQGALKPENGLPLQIAVAPAPGGKCTRCWLYKETVGQSASHPELCERCREVVEKCEG</sequence>
<dbReference type="FunFam" id="1.10.730.20:FF:000001">
    <property type="entry name" value="Isoleucine--tRNA ligase"/>
    <property type="match status" value="1"/>
</dbReference>
<dbReference type="InterPro" id="IPR002301">
    <property type="entry name" value="Ile-tRNA-ligase"/>
</dbReference>
<dbReference type="Gene3D" id="1.10.730.20">
    <property type="match status" value="1"/>
</dbReference>